<dbReference type="GO" id="GO:0005829">
    <property type="term" value="C:cytosol"/>
    <property type="evidence" value="ECO:0007669"/>
    <property type="project" value="TreeGrafter"/>
</dbReference>
<dbReference type="Gene3D" id="3.20.20.140">
    <property type="entry name" value="Metal-dependent hydrolases"/>
    <property type="match status" value="1"/>
</dbReference>
<dbReference type="PANTHER" id="PTHR11409">
    <property type="entry name" value="ADENOSINE DEAMINASE"/>
    <property type="match status" value="1"/>
</dbReference>
<dbReference type="RefSeq" id="WP_078932806.1">
    <property type="nucleotide sequence ID" value="NZ_FUWG01000005.1"/>
</dbReference>
<evidence type="ECO:0000256" key="1">
    <source>
        <dbReference type="ARBA" id="ARBA00001947"/>
    </source>
</evidence>
<sequence>MNKTSFVFNQKCAVDLHLHLDGSVSVKSARDLAEIEGISLPKSDEELFNLLSVGDDCRDLNEYLEKFALPVSLLQSEKSLEKCAYNICRELLEEGFIYAEIRFAPQLHLQKELTQKQVVEAVLRGVKNSGFKANVILCAMRSGEDNSLKNLETADLVKEFLNKGVCALDLAGAEALFPNEKYSYLFERAREYNVPVTIHSGEALGAESVEKAVEFGAKRLGHGVRSIESEKTLKILEEKKIPLELCPTSNLNTNIFKDYGDFPLEKLIASGIKVTVNSDNMTVSRTNARKEMQHLIETHNLSKEQVKALLLNSVDASFLSEKEKNDLRKIVENSL</sequence>
<dbReference type="GO" id="GO:0004000">
    <property type="term" value="F:adenosine deaminase activity"/>
    <property type="evidence" value="ECO:0007669"/>
    <property type="project" value="TreeGrafter"/>
</dbReference>
<name>A0A1T4JV28_TREPO</name>
<evidence type="ECO:0000256" key="5">
    <source>
        <dbReference type="ARBA" id="ARBA00022801"/>
    </source>
</evidence>
<dbReference type="GeneID" id="78316137"/>
<dbReference type="GO" id="GO:0043103">
    <property type="term" value="P:hypoxanthine salvage"/>
    <property type="evidence" value="ECO:0007669"/>
    <property type="project" value="TreeGrafter"/>
</dbReference>
<dbReference type="STRING" id="261392.SAMN02745149_00825"/>
<dbReference type="GO" id="GO:0006154">
    <property type="term" value="P:adenosine catabolic process"/>
    <property type="evidence" value="ECO:0007669"/>
    <property type="project" value="TreeGrafter"/>
</dbReference>
<keyword evidence="4" id="KW-0479">Metal-binding</keyword>
<accession>A0A1T4JV28</accession>
<keyword evidence="9" id="KW-1185">Reference proteome</keyword>
<dbReference type="SUPFAM" id="SSF51556">
    <property type="entry name" value="Metallo-dependent hydrolases"/>
    <property type="match status" value="1"/>
</dbReference>
<dbReference type="InterPro" id="IPR006330">
    <property type="entry name" value="Ado/ade_deaminase"/>
</dbReference>
<keyword evidence="6" id="KW-0862">Zinc</keyword>
<proteinExistence type="inferred from homology"/>
<reference evidence="8 9" key="1">
    <citation type="submission" date="2017-02" db="EMBL/GenBank/DDBJ databases">
        <authorList>
            <person name="Peterson S.W."/>
        </authorList>
    </citation>
    <scope>NUCLEOTIDE SEQUENCE [LARGE SCALE GENOMIC DNA]</scope>
    <source>
        <strain evidence="8 9">ATCC BAA-908</strain>
    </source>
</reference>
<dbReference type="InterPro" id="IPR001365">
    <property type="entry name" value="A_deaminase_dom"/>
</dbReference>
<dbReference type="EC" id="3.5.4.4" evidence="3"/>
<protein>
    <recommendedName>
        <fullName evidence="3">adenosine deaminase</fullName>
        <ecNumber evidence="3">3.5.4.4</ecNumber>
    </recommendedName>
</protein>
<dbReference type="GO" id="GO:0046872">
    <property type="term" value="F:metal ion binding"/>
    <property type="evidence" value="ECO:0007669"/>
    <property type="project" value="UniProtKB-KW"/>
</dbReference>
<dbReference type="Proteomes" id="UP000190423">
    <property type="component" value="Unassembled WGS sequence"/>
</dbReference>
<dbReference type="GO" id="GO:0046103">
    <property type="term" value="P:inosine biosynthetic process"/>
    <property type="evidence" value="ECO:0007669"/>
    <property type="project" value="TreeGrafter"/>
</dbReference>
<feature type="domain" description="Adenosine deaminase" evidence="7">
    <location>
        <begin position="14"/>
        <end position="332"/>
    </location>
</feature>
<dbReference type="PANTHER" id="PTHR11409:SF43">
    <property type="entry name" value="ADENOSINE DEAMINASE"/>
    <property type="match status" value="1"/>
</dbReference>
<evidence type="ECO:0000313" key="8">
    <source>
        <dbReference type="EMBL" id="SJZ34082.1"/>
    </source>
</evidence>
<dbReference type="EMBL" id="FUWG01000005">
    <property type="protein sequence ID" value="SJZ34082.1"/>
    <property type="molecule type" value="Genomic_DNA"/>
</dbReference>
<dbReference type="OrthoDB" id="9779574at2"/>
<dbReference type="NCBIfam" id="TIGR01430">
    <property type="entry name" value="aden_deam"/>
    <property type="match status" value="1"/>
</dbReference>
<evidence type="ECO:0000313" key="9">
    <source>
        <dbReference type="Proteomes" id="UP000190423"/>
    </source>
</evidence>
<dbReference type="Pfam" id="PF00962">
    <property type="entry name" value="A_deaminase"/>
    <property type="match status" value="1"/>
</dbReference>
<evidence type="ECO:0000256" key="4">
    <source>
        <dbReference type="ARBA" id="ARBA00022723"/>
    </source>
</evidence>
<comment type="cofactor">
    <cofactor evidence="1">
        <name>Zn(2+)</name>
        <dbReference type="ChEBI" id="CHEBI:29105"/>
    </cofactor>
</comment>
<keyword evidence="5" id="KW-0378">Hydrolase</keyword>
<organism evidence="8 9">
    <name type="scientific">Treponema porcinum</name>
    <dbReference type="NCBI Taxonomy" id="261392"/>
    <lineage>
        <taxon>Bacteria</taxon>
        <taxon>Pseudomonadati</taxon>
        <taxon>Spirochaetota</taxon>
        <taxon>Spirochaetia</taxon>
        <taxon>Spirochaetales</taxon>
        <taxon>Treponemataceae</taxon>
        <taxon>Treponema</taxon>
    </lineage>
</organism>
<evidence type="ECO:0000256" key="6">
    <source>
        <dbReference type="ARBA" id="ARBA00022833"/>
    </source>
</evidence>
<evidence type="ECO:0000256" key="3">
    <source>
        <dbReference type="ARBA" id="ARBA00012784"/>
    </source>
</evidence>
<gene>
    <name evidence="8" type="ORF">SAMN02745149_00825</name>
</gene>
<comment type="similarity">
    <text evidence="2">Belongs to the metallo-dependent hydrolases superfamily. Adenosine and AMP deaminases family.</text>
</comment>
<evidence type="ECO:0000256" key="2">
    <source>
        <dbReference type="ARBA" id="ARBA00006676"/>
    </source>
</evidence>
<evidence type="ECO:0000259" key="7">
    <source>
        <dbReference type="Pfam" id="PF00962"/>
    </source>
</evidence>
<dbReference type="InterPro" id="IPR032466">
    <property type="entry name" value="Metal_Hydrolase"/>
</dbReference>
<dbReference type="AlphaFoldDB" id="A0A1T4JV28"/>